<evidence type="ECO:0000313" key="1">
    <source>
        <dbReference type="EMBL" id="KAF8571341.1"/>
    </source>
</evidence>
<evidence type="ECO:0000313" key="2">
    <source>
        <dbReference type="Proteomes" id="UP000699462"/>
    </source>
</evidence>
<dbReference type="EMBL" id="JTDF01000577">
    <property type="protein sequence ID" value="KAF8571341.1"/>
    <property type="molecule type" value="Genomic_DNA"/>
</dbReference>
<sequence length="117" mass="13194">MSSDNIVEETCPLLPLTSSHNNRIEIPNVTNTGRLGNWFPFGFFYELRKLVKLAVPICSRQKDLRVVGQLKGIQVLVFISAIGCAPHTPRINPIQSLHSEQISEECQIPRRKRMAAI</sequence>
<name>A0A8T0DXM7_9TREM</name>
<dbReference type="AlphaFoldDB" id="A0A8T0DXM7"/>
<dbReference type="OrthoDB" id="2126698at2759"/>
<keyword evidence="2" id="KW-1185">Reference proteome</keyword>
<accession>A0A8T0DXM7</accession>
<gene>
    <name evidence="1" type="ORF">P879_06245</name>
</gene>
<reference evidence="1 2" key="1">
    <citation type="submission" date="2019-07" db="EMBL/GenBank/DDBJ databases">
        <title>Annotation for the trematode Paragonimus westermani.</title>
        <authorList>
            <person name="Choi Y.-J."/>
        </authorList>
    </citation>
    <scope>NUCLEOTIDE SEQUENCE [LARGE SCALE GENOMIC DNA]</scope>
    <source>
        <strain evidence="1">180907_Pwestermani</strain>
    </source>
</reference>
<comment type="caution">
    <text evidence="1">The sequence shown here is derived from an EMBL/GenBank/DDBJ whole genome shotgun (WGS) entry which is preliminary data.</text>
</comment>
<proteinExistence type="predicted"/>
<organism evidence="1 2">
    <name type="scientific">Paragonimus westermani</name>
    <dbReference type="NCBI Taxonomy" id="34504"/>
    <lineage>
        <taxon>Eukaryota</taxon>
        <taxon>Metazoa</taxon>
        <taxon>Spiralia</taxon>
        <taxon>Lophotrochozoa</taxon>
        <taxon>Platyhelminthes</taxon>
        <taxon>Trematoda</taxon>
        <taxon>Digenea</taxon>
        <taxon>Plagiorchiida</taxon>
        <taxon>Troglotremata</taxon>
        <taxon>Troglotrematidae</taxon>
        <taxon>Paragonimus</taxon>
    </lineage>
</organism>
<protein>
    <submittedName>
        <fullName evidence="1">Uncharacterized protein</fullName>
    </submittedName>
</protein>
<dbReference type="Proteomes" id="UP000699462">
    <property type="component" value="Unassembled WGS sequence"/>
</dbReference>